<keyword evidence="1" id="KW-0812">Transmembrane</keyword>
<keyword evidence="4" id="KW-1185">Reference proteome</keyword>
<dbReference type="InterPro" id="IPR019387">
    <property type="entry name" value="SAYSvFN_dom"/>
</dbReference>
<reference evidence="3 4" key="1">
    <citation type="submission" date="2024-08" db="EMBL/GenBank/DDBJ databases">
        <title>Gnathostoma spinigerum genome.</title>
        <authorList>
            <person name="Gonzalez-Bertolin B."/>
            <person name="Monzon S."/>
            <person name="Zaballos A."/>
            <person name="Jimenez P."/>
            <person name="Dekumyoy P."/>
            <person name="Varona S."/>
            <person name="Cuesta I."/>
            <person name="Sumanam S."/>
            <person name="Adisakwattana P."/>
            <person name="Gasser R.B."/>
            <person name="Hernandez-Gonzalez A."/>
            <person name="Young N.D."/>
            <person name="Perteguer M.J."/>
        </authorList>
    </citation>
    <scope>NUCLEOTIDE SEQUENCE [LARGE SCALE GENOMIC DNA]</scope>
    <source>
        <strain evidence="3">AL3</strain>
        <tissue evidence="3">Liver</tissue>
    </source>
</reference>
<feature type="transmembrane region" description="Helical" evidence="1">
    <location>
        <begin position="110"/>
        <end position="130"/>
    </location>
</feature>
<gene>
    <name evidence="3" type="ORF">AB6A40_008629</name>
</gene>
<keyword evidence="1" id="KW-1133">Transmembrane helix</keyword>
<dbReference type="Proteomes" id="UP001608902">
    <property type="component" value="Unassembled WGS sequence"/>
</dbReference>
<evidence type="ECO:0000313" key="4">
    <source>
        <dbReference type="Proteomes" id="UP001608902"/>
    </source>
</evidence>
<protein>
    <recommendedName>
        <fullName evidence="2">SAYSvFN domain-containing protein</fullName>
    </recommendedName>
</protein>
<comment type="caution">
    <text evidence="3">The sequence shown here is derived from an EMBL/GenBank/DDBJ whole genome shotgun (WGS) entry which is preliminary data.</text>
</comment>
<dbReference type="AlphaFoldDB" id="A0ABD6EPM4"/>
<feature type="domain" description="SAYSvFN" evidence="2">
    <location>
        <begin position="98"/>
        <end position="164"/>
    </location>
</feature>
<accession>A0ABD6EPM4</accession>
<name>A0ABD6EPM4_9BILA</name>
<dbReference type="InterPro" id="IPR039159">
    <property type="entry name" value="SAYSD1"/>
</dbReference>
<organism evidence="3 4">
    <name type="scientific">Gnathostoma spinigerum</name>
    <dbReference type="NCBI Taxonomy" id="75299"/>
    <lineage>
        <taxon>Eukaryota</taxon>
        <taxon>Metazoa</taxon>
        <taxon>Ecdysozoa</taxon>
        <taxon>Nematoda</taxon>
        <taxon>Chromadorea</taxon>
        <taxon>Rhabditida</taxon>
        <taxon>Spirurina</taxon>
        <taxon>Gnathostomatomorpha</taxon>
        <taxon>Gnathostomatoidea</taxon>
        <taxon>Gnathostomatidae</taxon>
        <taxon>Gnathostoma</taxon>
    </lineage>
</organism>
<proteinExistence type="predicted"/>
<evidence type="ECO:0000256" key="1">
    <source>
        <dbReference type="SAM" id="Phobius"/>
    </source>
</evidence>
<sequence>MLKKVEEDLLRYRQKNVVNSTKEANNETNVDDASFPSTISTLSNSDNRRYFLSDVQSSQKSFSLWKSIASFDFFDILPLRVWRDFYASHRWHCILVTFFTWALLQMLFTYVQFGFVFFLFSLLVGLALNLGQRRPGEMSAYSVFNPNCERLLGTLTAEHFERDLLRQNRANN</sequence>
<dbReference type="PANTHER" id="PTHR13527">
    <property type="entry name" value="SAYSVFN DOMAIN-CONTAINING PROTEIN 1"/>
    <property type="match status" value="1"/>
</dbReference>
<evidence type="ECO:0000313" key="3">
    <source>
        <dbReference type="EMBL" id="MFH4981920.1"/>
    </source>
</evidence>
<dbReference type="EMBL" id="JBGFUD010008157">
    <property type="protein sequence ID" value="MFH4981920.1"/>
    <property type="molecule type" value="Genomic_DNA"/>
</dbReference>
<dbReference type="Pfam" id="PF10260">
    <property type="entry name" value="SAYSvFN"/>
    <property type="match status" value="1"/>
</dbReference>
<evidence type="ECO:0000259" key="2">
    <source>
        <dbReference type="Pfam" id="PF10260"/>
    </source>
</evidence>
<keyword evidence="1" id="KW-0472">Membrane</keyword>
<dbReference type="PANTHER" id="PTHR13527:SF0">
    <property type="entry name" value="SAYSVFN DOMAIN-CONTAINING PROTEIN 1"/>
    <property type="match status" value="1"/>
</dbReference>